<evidence type="ECO:0000313" key="3">
    <source>
        <dbReference type="EMBL" id="KAG9395624.1"/>
    </source>
</evidence>
<keyword evidence="1" id="KW-0472">Membrane</keyword>
<evidence type="ECO:0000256" key="1">
    <source>
        <dbReference type="SAM" id="Phobius"/>
    </source>
</evidence>
<keyword evidence="1" id="KW-0812">Transmembrane</keyword>
<evidence type="ECO:0000313" key="4">
    <source>
        <dbReference type="Proteomes" id="UP000717585"/>
    </source>
</evidence>
<dbReference type="Proteomes" id="UP000717585">
    <property type="component" value="Unassembled WGS sequence"/>
</dbReference>
<sequence>MRMKNWHLMPLFFLLCAVIAMAPQQEEPVIQTDHIDELAKSNQPPRISAEEVVIIIAVMFIITFLIVLHTMVFCGLLLSSRPCTPVRHILLSSRFKSSKGSTLAIVPPAAGLFVSCPNAFLPTPTVDMELWGEDPESPVEAEATEDEDLEKGAECSQYHYDTEKSAIATIRRSHHRFQYLR</sequence>
<feature type="transmembrane region" description="Helical" evidence="1">
    <location>
        <begin position="52"/>
        <end position="78"/>
    </location>
</feature>
<gene>
    <name evidence="3" type="ORF">J8273_2819</name>
</gene>
<keyword evidence="4" id="KW-1185">Reference proteome</keyword>
<keyword evidence="1" id="KW-1133">Transmembrane helix</keyword>
<evidence type="ECO:0000256" key="2">
    <source>
        <dbReference type="SAM" id="SignalP"/>
    </source>
</evidence>
<reference evidence="3" key="1">
    <citation type="submission" date="2021-05" db="EMBL/GenBank/DDBJ databases">
        <title>A free-living protist that lacks canonical eukaryotic 1 DNA replication and segregation systems.</title>
        <authorList>
            <person name="Salas-Leiva D.E."/>
            <person name="Tromer E.C."/>
            <person name="Curtis B.A."/>
            <person name="Jerlstrom-Hultqvist J."/>
            <person name="Kolisko M."/>
            <person name="Yi Z."/>
            <person name="Salas-Leiva J.S."/>
            <person name="Gallot-Lavallee L."/>
            <person name="Kops G.J.P.L."/>
            <person name="Archibald J.M."/>
            <person name="Simpson A.G.B."/>
            <person name="Roger A.J."/>
        </authorList>
    </citation>
    <scope>NUCLEOTIDE SEQUENCE</scope>
    <source>
        <strain evidence="3">BICM</strain>
    </source>
</reference>
<keyword evidence="2" id="KW-0732">Signal</keyword>
<accession>A0A8J6B8X0</accession>
<feature type="signal peptide" evidence="2">
    <location>
        <begin position="1"/>
        <end position="24"/>
    </location>
</feature>
<dbReference type="EMBL" id="JAHDYR010000009">
    <property type="protein sequence ID" value="KAG9395624.1"/>
    <property type="molecule type" value="Genomic_DNA"/>
</dbReference>
<dbReference type="AlphaFoldDB" id="A0A8J6B8X0"/>
<protein>
    <submittedName>
        <fullName evidence="3">Uncharacterized protein</fullName>
    </submittedName>
</protein>
<comment type="caution">
    <text evidence="3">The sequence shown here is derived from an EMBL/GenBank/DDBJ whole genome shotgun (WGS) entry which is preliminary data.</text>
</comment>
<proteinExistence type="predicted"/>
<organism evidence="3 4">
    <name type="scientific">Carpediemonas membranifera</name>
    <dbReference type="NCBI Taxonomy" id="201153"/>
    <lineage>
        <taxon>Eukaryota</taxon>
        <taxon>Metamonada</taxon>
        <taxon>Carpediemonas-like organisms</taxon>
        <taxon>Carpediemonas</taxon>
    </lineage>
</organism>
<feature type="chain" id="PRO_5035294651" evidence="2">
    <location>
        <begin position="25"/>
        <end position="181"/>
    </location>
</feature>
<name>A0A8J6B8X0_9EUKA</name>